<accession>A0A1Q2MJD5</accession>
<dbReference type="GO" id="GO:0030313">
    <property type="term" value="C:cell envelope"/>
    <property type="evidence" value="ECO:0007669"/>
    <property type="project" value="UniProtKB-SubCell"/>
</dbReference>
<dbReference type="Proteomes" id="UP000188181">
    <property type="component" value="Chromosome"/>
</dbReference>
<dbReference type="InterPro" id="IPR025997">
    <property type="entry name" value="SBP_2_dom"/>
</dbReference>
<keyword evidence="3" id="KW-0732">Signal</keyword>
<reference evidence="6" key="1">
    <citation type="submission" date="2017-02" db="EMBL/GenBank/DDBJ databases">
        <title>Comparative genomics and description of representatives of a novel lineage of planctomycetes thriving in anoxic sediments.</title>
        <authorList>
            <person name="Spring S."/>
            <person name="Bunk B."/>
            <person name="Sproer C."/>
        </authorList>
    </citation>
    <scope>NUCLEOTIDE SEQUENCE [LARGE SCALE GENOMIC DNA]</scope>
    <source>
        <strain evidence="6">SM-Chi-D1</strain>
    </source>
</reference>
<dbReference type="PANTHER" id="PTHR46847">
    <property type="entry name" value="D-ALLOSE-BINDING PERIPLASMIC PROTEIN-RELATED"/>
    <property type="match status" value="1"/>
</dbReference>
<dbReference type="KEGG" id="pbas:SMSP2_02932"/>
<keyword evidence="6" id="KW-1185">Reference proteome</keyword>
<organism evidence="5 6">
    <name type="scientific">Limihaloglobus sulfuriphilus</name>
    <dbReference type="NCBI Taxonomy" id="1851148"/>
    <lineage>
        <taxon>Bacteria</taxon>
        <taxon>Pseudomonadati</taxon>
        <taxon>Planctomycetota</taxon>
        <taxon>Phycisphaerae</taxon>
        <taxon>Sedimentisphaerales</taxon>
        <taxon>Sedimentisphaeraceae</taxon>
        <taxon>Limihaloglobus</taxon>
    </lineage>
</organism>
<dbReference type="OrthoDB" id="250606at2"/>
<name>A0A1Q2MJD5_9BACT</name>
<dbReference type="PANTHER" id="PTHR46847:SF1">
    <property type="entry name" value="D-ALLOSE-BINDING PERIPLASMIC PROTEIN-RELATED"/>
    <property type="match status" value="1"/>
</dbReference>
<dbReference type="SUPFAM" id="SSF53822">
    <property type="entry name" value="Periplasmic binding protein-like I"/>
    <property type="match status" value="1"/>
</dbReference>
<evidence type="ECO:0000256" key="3">
    <source>
        <dbReference type="ARBA" id="ARBA00022729"/>
    </source>
</evidence>
<evidence type="ECO:0000313" key="5">
    <source>
        <dbReference type="EMBL" id="AQQ72542.1"/>
    </source>
</evidence>
<evidence type="ECO:0000259" key="4">
    <source>
        <dbReference type="Pfam" id="PF13407"/>
    </source>
</evidence>
<proteinExistence type="inferred from homology"/>
<dbReference type="Pfam" id="PF13407">
    <property type="entry name" value="Peripla_BP_4"/>
    <property type="match status" value="1"/>
</dbReference>
<evidence type="ECO:0000256" key="1">
    <source>
        <dbReference type="ARBA" id="ARBA00004196"/>
    </source>
</evidence>
<sequence length="324" mass="35014" precursor="true">MKKNAVIIVVLVVLAAVFVGIGISRKGSDADSDGSLTIGVIPKGLTHVFWQSVKAGAQEACDEVGADMYWNGPEVESDRDKQIQIVEDLMIRNVSGVVLAPLDAEALVPVVERLYEREIPCAIIDSGIETDKYLSFISTDNYLGGQLAARRMGEILGGEGNVIVIKYAQGSDSTTQRENGFIETIENEFPGISIVDTKYGLTTVETALQATEDLLTKNQDVDGLFACNASTSVGALRGLESQGRTERIKMVGFDDEDAIINGLVEGKVDSIVVQNPFKMGYEGVKAVVASIEGRPVERRIDTGVKVYTAEDLNDPQVRKALRLE</sequence>
<comment type="subcellular location">
    <subcellularLocation>
        <location evidence="1">Cell envelope</location>
    </subcellularLocation>
</comment>
<dbReference type="GO" id="GO:0030246">
    <property type="term" value="F:carbohydrate binding"/>
    <property type="evidence" value="ECO:0007669"/>
    <property type="project" value="UniProtKB-ARBA"/>
</dbReference>
<dbReference type="STRING" id="1851148.SMSP2_02932"/>
<comment type="similarity">
    <text evidence="2">Belongs to the bacterial solute-binding protein 2 family.</text>
</comment>
<dbReference type="EMBL" id="CP019646">
    <property type="protein sequence ID" value="AQQ72542.1"/>
    <property type="molecule type" value="Genomic_DNA"/>
</dbReference>
<evidence type="ECO:0000313" key="6">
    <source>
        <dbReference type="Proteomes" id="UP000188181"/>
    </source>
</evidence>
<dbReference type="InterPro" id="IPR028082">
    <property type="entry name" value="Peripla_BP_I"/>
</dbReference>
<gene>
    <name evidence="5" type="primary">rbsB_2</name>
    <name evidence="5" type="ORF">SMSP2_02932</name>
</gene>
<evidence type="ECO:0000256" key="2">
    <source>
        <dbReference type="ARBA" id="ARBA00007639"/>
    </source>
</evidence>
<dbReference type="CDD" id="cd20004">
    <property type="entry name" value="PBP1_ABC_sugar_binding-like"/>
    <property type="match status" value="1"/>
</dbReference>
<dbReference type="RefSeq" id="WP_146684723.1">
    <property type="nucleotide sequence ID" value="NZ_CP019646.1"/>
</dbReference>
<dbReference type="Gene3D" id="3.40.50.2300">
    <property type="match status" value="2"/>
</dbReference>
<protein>
    <submittedName>
        <fullName evidence="5">D-ribose-binding periplasmic protein</fullName>
    </submittedName>
</protein>
<feature type="domain" description="Periplasmic binding protein" evidence="4">
    <location>
        <begin position="38"/>
        <end position="294"/>
    </location>
</feature>
<dbReference type="AlphaFoldDB" id="A0A1Q2MJD5"/>